<comment type="caution">
    <text evidence="21">The sequence shown here is derived from an EMBL/GenBank/DDBJ whole genome shotgun (WGS) entry which is preliminary data.</text>
</comment>
<keyword evidence="10 17" id="KW-0520">NAD</keyword>
<dbReference type="EMBL" id="JAVDRD010000001">
    <property type="protein sequence ID" value="MDR6509749.1"/>
    <property type="molecule type" value="Genomic_DNA"/>
</dbReference>
<evidence type="ECO:0000256" key="4">
    <source>
        <dbReference type="ARBA" id="ARBA00009524"/>
    </source>
</evidence>
<comment type="catalytic activity">
    <reaction evidence="15 17 18">
        <text>(6S)-NADHX + ADP = AMP + phosphate + NADH + H(+)</text>
        <dbReference type="Rhea" id="RHEA:32223"/>
        <dbReference type="ChEBI" id="CHEBI:15378"/>
        <dbReference type="ChEBI" id="CHEBI:43474"/>
        <dbReference type="ChEBI" id="CHEBI:57945"/>
        <dbReference type="ChEBI" id="CHEBI:64074"/>
        <dbReference type="ChEBI" id="CHEBI:456215"/>
        <dbReference type="ChEBI" id="CHEBI:456216"/>
        <dbReference type="EC" id="4.2.1.136"/>
    </reaction>
</comment>
<dbReference type="Gene3D" id="3.40.1190.20">
    <property type="match status" value="1"/>
</dbReference>
<dbReference type="CDD" id="cd01171">
    <property type="entry name" value="YXKO-related"/>
    <property type="match status" value="1"/>
</dbReference>
<accession>A0ABU1MHT2</accession>
<dbReference type="PROSITE" id="PS51385">
    <property type="entry name" value="YJEF_N"/>
    <property type="match status" value="1"/>
</dbReference>
<evidence type="ECO:0000256" key="17">
    <source>
        <dbReference type="HAMAP-Rule" id="MF_01965"/>
    </source>
</evidence>
<evidence type="ECO:0000256" key="2">
    <source>
        <dbReference type="ARBA" id="ARBA00000909"/>
    </source>
</evidence>
<comment type="cofactor">
    <cofactor evidence="17">
        <name>Mg(2+)</name>
        <dbReference type="ChEBI" id="CHEBI:18420"/>
    </cofactor>
</comment>
<dbReference type="HAMAP" id="MF_01965">
    <property type="entry name" value="NADHX_dehydratase"/>
    <property type="match status" value="1"/>
</dbReference>
<dbReference type="EC" id="4.2.1.136" evidence="17"/>
<dbReference type="Proteomes" id="UP001184150">
    <property type="component" value="Unassembled WGS sequence"/>
</dbReference>
<dbReference type="InterPro" id="IPR030677">
    <property type="entry name" value="Nnr"/>
</dbReference>
<dbReference type="PIRSF" id="PIRSF017184">
    <property type="entry name" value="Nnr"/>
    <property type="match status" value="1"/>
</dbReference>
<evidence type="ECO:0000256" key="7">
    <source>
        <dbReference type="ARBA" id="ARBA00022840"/>
    </source>
</evidence>
<dbReference type="PROSITE" id="PS01050">
    <property type="entry name" value="YJEF_C_2"/>
    <property type="match status" value="1"/>
</dbReference>
<dbReference type="NCBIfam" id="TIGR00196">
    <property type="entry name" value="yjeF_cterm"/>
    <property type="match status" value="1"/>
</dbReference>
<feature type="binding site" evidence="17">
    <location>
        <position position="229"/>
    </location>
    <ligand>
        <name>(6S)-NADPHX</name>
        <dbReference type="ChEBI" id="CHEBI:64076"/>
    </ligand>
</feature>
<evidence type="ECO:0000256" key="10">
    <source>
        <dbReference type="ARBA" id="ARBA00023027"/>
    </source>
</evidence>
<dbReference type="InterPro" id="IPR029056">
    <property type="entry name" value="Ribokinase-like"/>
</dbReference>
<dbReference type="InterPro" id="IPR036652">
    <property type="entry name" value="YjeF_N_dom_sf"/>
</dbReference>
<dbReference type="PANTHER" id="PTHR12592">
    <property type="entry name" value="ATP-DEPENDENT (S)-NAD(P)H-HYDRATE DEHYDRATASE FAMILY MEMBER"/>
    <property type="match status" value="1"/>
</dbReference>
<evidence type="ECO:0000256" key="1">
    <source>
        <dbReference type="ARBA" id="ARBA00000013"/>
    </source>
</evidence>
<name>A0ABU1MHT2_9SPHN</name>
<dbReference type="Pfam" id="PF03853">
    <property type="entry name" value="YjeF_N"/>
    <property type="match status" value="1"/>
</dbReference>
<sequence>MRAAEDALIAAGTDVHALMQRAGRGAGEWVRRVAAGRRVTVLCGPGNNGGDGYVIAQYLAEAGLRVCVIAPGPPATPAAQRARALYAGTVVESAADGLGGVLVDCLFGSGLTRPLDDASAAMLADLAARHAYRIAIDVPSGVASDSGECLNPGLPDWHLTLALGAWKHAHYAMPACATMGALRLVDIGVGTVPGAAHVLARPVLAAPTADAHKYRRGLLGIVAGAMPGAALLAATAALRGGAGYVQVLAGESALSGPPPELVVRDTAEQAALATALDDNRFAALLVGPGLGRDDGARARLAAALGAGRPMVIDADALVLLAPAMLRGTPLVLTPHDGEMQVLERNFGLSGTGDRRARAVALAQAARAVVILKGPDSVIAAPDGAVTVAPRASSWLSVAGSGDVLAGTVASRLAVLRDPHRAAQEGLWLHGEAARLAGPAFTSGDLAHAIAGAMQQVLA</sequence>
<comment type="cofactor">
    <cofactor evidence="18">
        <name>K(+)</name>
        <dbReference type="ChEBI" id="CHEBI:29103"/>
    </cofactor>
    <text evidence="18">Binds 1 potassium ion per subunit.</text>
</comment>
<comment type="similarity">
    <text evidence="4 18">In the C-terminal section; belongs to the NnrD/CARKD family.</text>
</comment>
<evidence type="ECO:0000256" key="15">
    <source>
        <dbReference type="ARBA" id="ARBA00048238"/>
    </source>
</evidence>
<comment type="similarity">
    <text evidence="17">Belongs to the NnrD/CARKD family.</text>
</comment>
<keyword evidence="8 17" id="KW-0521">NADP</keyword>
<dbReference type="PANTHER" id="PTHR12592:SF0">
    <property type="entry name" value="ATP-DEPENDENT (S)-NAD(P)H-HYDRATE DEHYDRATASE"/>
    <property type="match status" value="1"/>
</dbReference>
<comment type="function">
    <text evidence="17">Catalyzes the dehydration of the S-form of NAD(P)HX at the expense of ADP, which is converted to AMP. Together with NAD(P)HX epimerase, which catalyzes the epimerization of the S- and R-forms, the enzyme allows the repair of both epimers of NAD(P)HX, a damaged form of NAD(P)H that is a result of enzymatic or heat-dependent hydration.</text>
</comment>
<evidence type="ECO:0000256" key="14">
    <source>
        <dbReference type="ARBA" id="ARBA00025153"/>
    </source>
</evidence>
<keyword evidence="5 18" id="KW-0479">Metal-binding</keyword>
<dbReference type="NCBIfam" id="TIGR00197">
    <property type="entry name" value="yjeF_nterm"/>
    <property type="match status" value="1"/>
</dbReference>
<dbReference type="PROSITE" id="PS51383">
    <property type="entry name" value="YJEF_C_3"/>
    <property type="match status" value="1"/>
</dbReference>
<gene>
    <name evidence="17" type="primary">nnrD</name>
    <name evidence="21" type="ORF">J2792_000589</name>
</gene>
<evidence type="ECO:0000256" key="13">
    <source>
        <dbReference type="ARBA" id="ARBA00023268"/>
    </source>
</evidence>
<feature type="domain" description="YjeF C-terminal" evidence="19">
    <location>
        <begin position="196"/>
        <end position="456"/>
    </location>
</feature>
<evidence type="ECO:0000259" key="19">
    <source>
        <dbReference type="PROSITE" id="PS51383"/>
    </source>
</evidence>
<evidence type="ECO:0000256" key="18">
    <source>
        <dbReference type="PIRNR" id="PIRNR017184"/>
    </source>
</evidence>
<proteinExistence type="inferred from homology"/>
<evidence type="ECO:0000256" key="16">
    <source>
        <dbReference type="ARBA" id="ARBA00049209"/>
    </source>
</evidence>
<evidence type="ECO:0000256" key="9">
    <source>
        <dbReference type="ARBA" id="ARBA00022958"/>
    </source>
</evidence>
<feature type="binding site" evidence="17">
    <location>
        <position position="335"/>
    </location>
    <ligand>
        <name>(6S)-NADPHX</name>
        <dbReference type="ChEBI" id="CHEBI:64076"/>
    </ligand>
</feature>
<evidence type="ECO:0000313" key="21">
    <source>
        <dbReference type="EMBL" id="MDR6509749.1"/>
    </source>
</evidence>
<feature type="binding site" evidence="17">
    <location>
        <position position="401"/>
    </location>
    <ligand>
        <name>AMP</name>
        <dbReference type="ChEBI" id="CHEBI:456215"/>
    </ligand>
</feature>
<comment type="function">
    <text evidence="14 18">Bifunctional enzyme that catalyzes the epimerization of the S- and R-forms of NAD(P)HX and the dehydration of the S-form of NAD(P)HX at the expense of ADP, which is converted to AMP. This allows the repair of both epimers of NAD(P)HX, a damaged form of NAD(P)H that is a result of enzymatic or heat-dependent hydration.</text>
</comment>
<feature type="binding site" evidence="17">
    <location>
        <begin position="372"/>
        <end position="376"/>
    </location>
    <ligand>
        <name>AMP</name>
        <dbReference type="ChEBI" id="CHEBI:456215"/>
    </ligand>
</feature>
<evidence type="ECO:0000256" key="11">
    <source>
        <dbReference type="ARBA" id="ARBA00023235"/>
    </source>
</evidence>
<evidence type="ECO:0000256" key="5">
    <source>
        <dbReference type="ARBA" id="ARBA00022723"/>
    </source>
</evidence>
<keyword evidence="6 17" id="KW-0547">Nucleotide-binding</keyword>
<keyword evidence="7 17" id="KW-0067">ATP-binding</keyword>
<evidence type="ECO:0000256" key="12">
    <source>
        <dbReference type="ARBA" id="ARBA00023239"/>
    </source>
</evidence>
<reference evidence="21 22" key="1">
    <citation type="submission" date="2023-07" db="EMBL/GenBank/DDBJ databases">
        <title>Sorghum-associated microbial communities from plants grown in Nebraska, USA.</title>
        <authorList>
            <person name="Schachtman D."/>
        </authorList>
    </citation>
    <scope>NUCLEOTIDE SEQUENCE [LARGE SCALE GENOMIC DNA]</scope>
    <source>
        <strain evidence="21 22">DS1027</strain>
    </source>
</reference>
<dbReference type="InterPro" id="IPR000631">
    <property type="entry name" value="CARKD"/>
</dbReference>
<comment type="catalytic activity">
    <reaction evidence="1 18">
        <text>(6R)-NADHX = (6S)-NADHX</text>
        <dbReference type="Rhea" id="RHEA:32215"/>
        <dbReference type="ChEBI" id="CHEBI:64074"/>
        <dbReference type="ChEBI" id="CHEBI:64075"/>
        <dbReference type="EC" id="5.1.99.6"/>
    </reaction>
</comment>
<evidence type="ECO:0000256" key="3">
    <source>
        <dbReference type="ARBA" id="ARBA00006001"/>
    </source>
</evidence>
<comment type="catalytic activity">
    <reaction evidence="2 18">
        <text>(6R)-NADPHX = (6S)-NADPHX</text>
        <dbReference type="Rhea" id="RHEA:32227"/>
        <dbReference type="ChEBI" id="CHEBI:64076"/>
        <dbReference type="ChEBI" id="CHEBI:64077"/>
        <dbReference type="EC" id="5.1.99.6"/>
    </reaction>
</comment>
<comment type="similarity">
    <text evidence="3 18">In the N-terminal section; belongs to the NnrE/AIBP family.</text>
</comment>
<feature type="binding site" evidence="17">
    <location>
        <position position="289"/>
    </location>
    <ligand>
        <name>(6S)-NADPHX</name>
        <dbReference type="ChEBI" id="CHEBI:64076"/>
    </ligand>
</feature>
<evidence type="ECO:0000259" key="20">
    <source>
        <dbReference type="PROSITE" id="PS51385"/>
    </source>
</evidence>
<organism evidence="21 22">
    <name type="scientific">Novosphingobium capsulatum</name>
    <dbReference type="NCBI Taxonomy" id="13688"/>
    <lineage>
        <taxon>Bacteria</taxon>
        <taxon>Pseudomonadati</taxon>
        <taxon>Pseudomonadota</taxon>
        <taxon>Alphaproteobacteria</taxon>
        <taxon>Sphingomonadales</taxon>
        <taxon>Sphingomonadaceae</taxon>
        <taxon>Novosphingobium</taxon>
    </lineage>
</organism>
<keyword evidence="13" id="KW-0511">Multifunctional enzyme</keyword>
<dbReference type="InterPro" id="IPR017953">
    <property type="entry name" value="Carbohydrate_kinase_pred_CS"/>
</dbReference>
<dbReference type="SUPFAM" id="SSF53613">
    <property type="entry name" value="Ribokinase-like"/>
    <property type="match status" value="1"/>
</dbReference>
<comment type="subunit">
    <text evidence="17">Homotetramer.</text>
</comment>
<dbReference type="InterPro" id="IPR004443">
    <property type="entry name" value="YjeF_N_dom"/>
</dbReference>
<evidence type="ECO:0000256" key="8">
    <source>
        <dbReference type="ARBA" id="ARBA00022857"/>
    </source>
</evidence>
<keyword evidence="22" id="KW-1185">Reference proteome</keyword>
<keyword evidence="9 18" id="KW-0630">Potassium</keyword>
<feature type="domain" description="YjeF N-terminal" evidence="20">
    <location>
        <begin position="1"/>
        <end position="195"/>
    </location>
</feature>
<feature type="binding site" evidence="17">
    <location>
        <position position="402"/>
    </location>
    <ligand>
        <name>(6S)-NADPHX</name>
        <dbReference type="ChEBI" id="CHEBI:64076"/>
    </ligand>
</feature>
<evidence type="ECO:0000256" key="6">
    <source>
        <dbReference type="ARBA" id="ARBA00022741"/>
    </source>
</evidence>
<comment type="catalytic activity">
    <reaction evidence="16 17 18">
        <text>(6S)-NADPHX + ADP = AMP + phosphate + NADPH + H(+)</text>
        <dbReference type="Rhea" id="RHEA:32235"/>
        <dbReference type="ChEBI" id="CHEBI:15378"/>
        <dbReference type="ChEBI" id="CHEBI:43474"/>
        <dbReference type="ChEBI" id="CHEBI:57783"/>
        <dbReference type="ChEBI" id="CHEBI:64076"/>
        <dbReference type="ChEBI" id="CHEBI:456215"/>
        <dbReference type="ChEBI" id="CHEBI:456216"/>
        <dbReference type="EC" id="4.2.1.136"/>
    </reaction>
</comment>
<dbReference type="Gene3D" id="3.40.50.10260">
    <property type="entry name" value="YjeF N-terminal domain"/>
    <property type="match status" value="1"/>
</dbReference>
<dbReference type="Pfam" id="PF01256">
    <property type="entry name" value="Carb_kinase"/>
    <property type="match status" value="1"/>
</dbReference>
<dbReference type="SUPFAM" id="SSF64153">
    <property type="entry name" value="YjeF N-terminal domain-like"/>
    <property type="match status" value="1"/>
</dbReference>
<keyword evidence="12 17" id="KW-0456">Lyase</keyword>
<protein>
    <recommendedName>
        <fullName evidence="17">ADP-dependent (S)-NAD(P)H-hydrate dehydratase</fullName>
        <ecNumber evidence="17">4.2.1.136</ecNumber>
    </recommendedName>
    <alternativeName>
        <fullName evidence="17">ADP-dependent NAD(P)HX dehydratase</fullName>
    </alternativeName>
</protein>
<evidence type="ECO:0000313" key="22">
    <source>
        <dbReference type="Proteomes" id="UP001184150"/>
    </source>
</evidence>
<keyword evidence="11 18" id="KW-0413">Isomerase</keyword>